<gene>
    <name evidence="3" type="primary">LOC102808374</name>
</gene>
<evidence type="ECO:0000313" key="2">
    <source>
        <dbReference type="Proteomes" id="UP000694865"/>
    </source>
</evidence>
<evidence type="ECO:0000313" key="3">
    <source>
        <dbReference type="RefSeq" id="XP_006813683.1"/>
    </source>
</evidence>
<dbReference type="GeneID" id="102808374"/>
<evidence type="ECO:0000259" key="1">
    <source>
        <dbReference type="Pfam" id="PF13649"/>
    </source>
</evidence>
<organism evidence="2 3">
    <name type="scientific">Saccoglossus kowalevskii</name>
    <name type="common">Acorn worm</name>
    <dbReference type="NCBI Taxonomy" id="10224"/>
    <lineage>
        <taxon>Eukaryota</taxon>
        <taxon>Metazoa</taxon>
        <taxon>Hemichordata</taxon>
        <taxon>Enteropneusta</taxon>
        <taxon>Harrimaniidae</taxon>
        <taxon>Saccoglossus</taxon>
    </lineage>
</organism>
<sequence>MAIFFDSSKPFVENMKPFFAPGVSQAEIIATYNSRKDTYEKDNPPDLYKAPTITAEKTTEVVFNKCARILDVGSGTGLVGEELSKRGYCNVDALEPSMGCIETAQKKKVYKNIMCDVLGGKKVQIENGSYDAVVCCGSFMPNFIPPSGIKKLVRIAKSGGCVVILLRREFCYEGSYGQELQLCIDELKESKEVEVIEIQNAPYRVGVPGVCVVLRVT</sequence>
<dbReference type="CDD" id="cd02440">
    <property type="entry name" value="AdoMet_MTases"/>
    <property type="match status" value="1"/>
</dbReference>
<reference evidence="3" key="1">
    <citation type="submission" date="2025-08" db="UniProtKB">
        <authorList>
            <consortium name="RefSeq"/>
        </authorList>
    </citation>
    <scope>IDENTIFICATION</scope>
    <source>
        <tissue evidence="3">Testes</tissue>
    </source>
</reference>
<name>A0ABM0M0Z2_SACKO</name>
<dbReference type="Pfam" id="PF13649">
    <property type="entry name" value="Methyltransf_25"/>
    <property type="match status" value="1"/>
</dbReference>
<dbReference type="RefSeq" id="XP_006813683.1">
    <property type="nucleotide sequence ID" value="XM_006813620.1"/>
</dbReference>
<dbReference type="SUPFAM" id="SSF53335">
    <property type="entry name" value="S-adenosyl-L-methionine-dependent methyltransferases"/>
    <property type="match status" value="1"/>
</dbReference>
<dbReference type="InterPro" id="IPR029063">
    <property type="entry name" value="SAM-dependent_MTases_sf"/>
</dbReference>
<dbReference type="Proteomes" id="UP000694865">
    <property type="component" value="Unplaced"/>
</dbReference>
<dbReference type="InterPro" id="IPR041698">
    <property type="entry name" value="Methyltransf_25"/>
</dbReference>
<feature type="domain" description="Methyltransferase" evidence="1">
    <location>
        <begin position="69"/>
        <end position="160"/>
    </location>
</feature>
<proteinExistence type="predicted"/>
<protein>
    <submittedName>
        <fullName evidence="3">Williams-Beuren syndrome chromosomal region 27 protein-like</fullName>
    </submittedName>
</protein>
<dbReference type="Gene3D" id="3.40.50.150">
    <property type="entry name" value="Vaccinia Virus protein VP39"/>
    <property type="match status" value="1"/>
</dbReference>
<accession>A0ABM0M0Z2</accession>
<keyword evidence="2" id="KW-1185">Reference proteome</keyword>